<evidence type="ECO:0000256" key="6">
    <source>
        <dbReference type="ARBA" id="ARBA00023110"/>
    </source>
</evidence>
<keyword evidence="6 11" id="KW-0697">Rotamase</keyword>
<dbReference type="GO" id="GO:0005737">
    <property type="term" value="C:cytoplasm"/>
    <property type="evidence" value="ECO:0007669"/>
    <property type="project" value="UniProtKB-SubCell"/>
</dbReference>
<dbReference type="GO" id="GO:0003755">
    <property type="term" value="F:peptidyl-prolyl cis-trans isomerase activity"/>
    <property type="evidence" value="ECO:0007669"/>
    <property type="project" value="UniProtKB-UniRule"/>
</dbReference>
<dbReference type="GO" id="GO:0051301">
    <property type="term" value="P:cell division"/>
    <property type="evidence" value="ECO:0007669"/>
    <property type="project" value="UniProtKB-KW"/>
</dbReference>
<dbReference type="Pfam" id="PF00254">
    <property type="entry name" value="FKBP_C"/>
    <property type="match status" value="1"/>
</dbReference>
<feature type="coiled-coil region" evidence="14">
    <location>
        <begin position="151"/>
        <end position="178"/>
    </location>
</feature>
<dbReference type="InterPro" id="IPR008880">
    <property type="entry name" value="Trigger_fac_C"/>
</dbReference>
<dbReference type="PANTHER" id="PTHR30560">
    <property type="entry name" value="TRIGGER FACTOR CHAPERONE AND PEPTIDYL-PROLYL CIS/TRANS ISOMERASE"/>
    <property type="match status" value="1"/>
</dbReference>
<protein>
    <recommendedName>
        <fullName evidence="4 11">Trigger factor</fullName>
        <shortName evidence="11">TF</shortName>
        <ecNumber evidence="3 11">5.2.1.8</ecNumber>
    </recommendedName>
    <alternativeName>
        <fullName evidence="10 11">PPIase</fullName>
    </alternativeName>
</protein>
<dbReference type="PANTHER" id="PTHR30560:SF3">
    <property type="entry name" value="TRIGGER FACTOR-LIKE PROTEIN TIG, CHLOROPLASTIC"/>
    <property type="match status" value="1"/>
</dbReference>
<dbReference type="GO" id="GO:0044183">
    <property type="term" value="F:protein folding chaperone"/>
    <property type="evidence" value="ECO:0007669"/>
    <property type="project" value="TreeGrafter"/>
</dbReference>
<comment type="function">
    <text evidence="11">Involved in protein export. Acts as a chaperone by maintaining the newly synthesized protein in an open conformation. Functions as a peptidyl-prolyl cis-trans isomerase.</text>
</comment>
<evidence type="ECO:0000256" key="14">
    <source>
        <dbReference type="SAM" id="Coils"/>
    </source>
</evidence>
<evidence type="ECO:0000256" key="7">
    <source>
        <dbReference type="ARBA" id="ARBA00023186"/>
    </source>
</evidence>
<dbReference type="GO" id="GO:0043335">
    <property type="term" value="P:protein unfolding"/>
    <property type="evidence" value="ECO:0007669"/>
    <property type="project" value="TreeGrafter"/>
</dbReference>
<keyword evidence="8 11" id="KW-0413">Isomerase</keyword>
<dbReference type="InterPro" id="IPR005215">
    <property type="entry name" value="Trig_fac"/>
</dbReference>
<comment type="catalytic activity">
    <reaction evidence="1 11 12">
        <text>[protein]-peptidylproline (omega=180) = [protein]-peptidylproline (omega=0)</text>
        <dbReference type="Rhea" id="RHEA:16237"/>
        <dbReference type="Rhea" id="RHEA-COMP:10747"/>
        <dbReference type="Rhea" id="RHEA-COMP:10748"/>
        <dbReference type="ChEBI" id="CHEBI:83833"/>
        <dbReference type="ChEBI" id="CHEBI:83834"/>
        <dbReference type="EC" id="5.2.1.8"/>
    </reaction>
</comment>
<dbReference type="NCBIfam" id="TIGR00115">
    <property type="entry name" value="tig"/>
    <property type="match status" value="1"/>
</dbReference>
<evidence type="ECO:0000256" key="10">
    <source>
        <dbReference type="ARBA" id="ARBA00029986"/>
    </source>
</evidence>
<evidence type="ECO:0000313" key="18">
    <source>
        <dbReference type="Proteomes" id="UP001281731"/>
    </source>
</evidence>
<dbReference type="InterPro" id="IPR027304">
    <property type="entry name" value="Trigger_fact/SurA_dom_sf"/>
</dbReference>
<keyword evidence="5 11" id="KW-0132">Cell division</keyword>
<dbReference type="SUPFAM" id="SSF102735">
    <property type="entry name" value="Trigger factor ribosome-binding domain"/>
    <property type="match status" value="1"/>
</dbReference>
<keyword evidence="11" id="KW-0963">Cytoplasm</keyword>
<evidence type="ECO:0000256" key="2">
    <source>
        <dbReference type="ARBA" id="ARBA00005464"/>
    </source>
</evidence>
<dbReference type="EMBL" id="JAWNGC010000004">
    <property type="protein sequence ID" value="MDY5155041.1"/>
    <property type="molecule type" value="Genomic_DNA"/>
</dbReference>
<gene>
    <name evidence="11 17" type="primary">tig</name>
    <name evidence="17" type="ORF">R6G80_04785</name>
</gene>
<accession>A0AAW9HN05</accession>
<evidence type="ECO:0000256" key="8">
    <source>
        <dbReference type="ARBA" id="ARBA00023235"/>
    </source>
</evidence>
<dbReference type="InterPro" id="IPR036611">
    <property type="entry name" value="Trigger_fac_ribosome-bd_sf"/>
</dbReference>
<keyword evidence="7 11" id="KW-0143">Chaperone</keyword>
<keyword evidence="9 11" id="KW-0131">Cell cycle</keyword>
<dbReference type="HAMAP" id="MF_00303">
    <property type="entry name" value="Trigger_factor_Tig"/>
    <property type="match status" value="1"/>
</dbReference>
<dbReference type="GO" id="GO:0051083">
    <property type="term" value="P:'de novo' cotranslational protein folding"/>
    <property type="evidence" value="ECO:0007669"/>
    <property type="project" value="TreeGrafter"/>
</dbReference>
<evidence type="ECO:0000256" key="4">
    <source>
        <dbReference type="ARBA" id="ARBA00016902"/>
    </source>
</evidence>
<dbReference type="Pfam" id="PF05697">
    <property type="entry name" value="Trigger_N"/>
    <property type="match status" value="1"/>
</dbReference>
<keyword evidence="14" id="KW-0175">Coiled coil</keyword>
<evidence type="ECO:0000256" key="3">
    <source>
        <dbReference type="ARBA" id="ARBA00013194"/>
    </source>
</evidence>
<dbReference type="InterPro" id="IPR001179">
    <property type="entry name" value="PPIase_FKBP_dom"/>
</dbReference>
<dbReference type="Gene3D" id="1.10.3120.10">
    <property type="entry name" value="Trigger factor, C-terminal domain"/>
    <property type="match status" value="1"/>
</dbReference>
<reference evidence="17" key="1">
    <citation type="submission" date="2023-10" db="EMBL/GenBank/DDBJ databases">
        <title>Whole Genome based description of the genera Actinobaculum and Actinotignum reveals a complex phylogenetic relationship within the species included in the genus Actinotignum.</title>
        <authorList>
            <person name="Jensen C.S."/>
            <person name="Dargis R."/>
            <person name="Kemp M."/>
            <person name="Christensen J.J."/>
        </authorList>
    </citation>
    <scope>NUCLEOTIDE SEQUENCE</scope>
    <source>
        <strain evidence="17">SLA_B511</strain>
    </source>
</reference>
<evidence type="ECO:0000256" key="12">
    <source>
        <dbReference type="PROSITE-ProRule" id="PRU00277"/>
    </source>
</evidence>
<dbReference type="GO" id="GO:0043022">
    <property type="term" value="F:ribosome binding"/>
    <property type="evidence" value="ECO:0007669"/>
    <property type="project" value="TreeGrafter"/>
</dbReference>
<dbReference type="InterPro" id="IPR008881">
    <property type="entry name" value="Trigger_fac_ribosome-bd_bac"/>
</dbReference>
<comment type="domain">
    <text evidence="11">Consists of 3 domains; the N-terminus binds the ribosome, the middle domain has PPIase activity, while the C-terminus has intrinsic chaperone activity on its own.</text>
</comment>
<dbReference type="InterPro" id="IPR046357">
    <property type="entry name" value="PPIase_dom_sf"/>
</dbReference>
<dbReference type="GO" id="GO:0015031">
    <property type="term" value="P:protein transport"/>
    <property type="evidence" value="ECO:0007669"/>
    <property type="project" value="UniProtKB-UniRule"/>
</dbReference>
<evidence type="ECO:0000256" key="11">
    <source>
        <dbReference type="HAMAP-Rule" id="MF_00303"/>
    </source>
</evidence>
<name>A0AAW9HN05_9ACTO</name>
<feature type="region of interest" description="Disordered" evidence="15">
    <location>
        <begin position="464"/>
        <end position="493"/>
    </location>
</feature>
<dbReference type="Gene3D" id="3.30.70.1050">
    <property type="entry name" value="Trigger factor ribosome-binding domain"/>
    <property type="match status" value="1"/>
</dbReference>
<dbReference type="PROSITE" id="PS50059">
    <property type="entry name" value="FKBP_PPIASE"/>
    <property type="match status" value="1"/>
</dbReference>
<comment type="subcellular location">
    <subcellularLocation>
        <location evidence="11">Cytoplasm</location>
    </subcellularLocation>
    <text evidence="11">About half TF is bound to the ribosome near the polypeptide exit tunnel while the other half is free in the cytoplasm.</text>
</comment>
<evidence type="ECO:0000256" key="15">
    <source>
        <dbReference type="SAM" id="MobiDB-lite"/>
    </source>
</evidence>
<dbReference type="EC" id="5.2.1.8" evidence="3 11"/>
<dbReference type="SUPFAM" id="SSF54534">
    <property type="entry name" value="FKBP-like"/>
    <property type="match status" value="1"/>
</dbReference>
<dbReference type="InterPro" id="IPR037041">
    <property type="entry name" value="Trigger_fac_C_sf"/>
</dbReference>
<comment type="caution">
    <text evidence="17">The sequence shown here is derived from an EMBL/GenBank/DDBJ whole genome shotgun (WGS) entry which is preliminary data.</text>
</comment>
<evidence type="ECO:0000256" key="13">
    <source>
        <dbReference type="RuleBase" id="RU003914"/>
    </source>
</evidence>
<comment type="similarity">
    <text evidence="2 11 13">Belongs to the FKBP-type PPIase family. Tig subfamily.</text>
</comment>
<dbReference type="SUPFAM" id="SSF109998">
    <property type="entry name" value="Triger factor/SurA peptide-binding domain-like"/>
    <property type="match status" value="1"/>
</dbReference>
<organism evidence="17 18">
    <name type="scientific">Actinotignum urinale</name>
    <dbReference type="NCBI Taxonomy" id="190146"/>
    <lineage>
        <taxon>Bacteria</taxon>
        <taxon>Bacillati</taxon>
        <taxon>Actinomycetota</taxon>
        <taxon>Actinomycetes</taxon>
        <taxon>Actinomycetales</taxon>
        <taxon>Actinomycetaceae</taxon>
        <taxon>Actinotignum</taxon>
    </lineage>
</organism>
<evidence type="ECO:0000313" key="17">
    <source>
        <dbReference type="EMBL" id="MDY5155041.1"/>
    </source>
</evidence>
<evidence type="ECO:0000256" key="1">
    <source>
        <dbReference type="ARBA" id="ARBA00000971"/>
    </source>
</evidence>
<dbReference type="RefSeq" id="WP_320756512.1">
    <property type="nucleotide sequence ID" value="NZ_JAWNGC010000004.1"/>
</dbReference>
<evidence type="ECO:0000256" key="5">
    <source>
        <dbReference type="ARBA" id="ARBA00022618"/>
    </source>
</evidence>
<proteinExistence type="inferred from homology"/>
<dbReference type="Proteomes" id="UP001281731">
    <property type="component" value="Unassembled WGS sequence"/>
</dbReference>
<evidence type="ECO:0000256" key="9">
    <source>
        <dbReference type="ARBA" id="ARBA00023306"/>
    </source>
</evidence>
<dbReference type="Pfam" id="PF05698">
    <property type="entry name" value="Trigger_C"/>
    <property type="match status" value="1"/>
</dbReference>
<dbReference type="Gene3D" id="3.10.50.40">
    <property type="match status" value="1"/>
</dbReference>
<dbReference type="AlphaFoldDB" id="A0AAW9HN05"/>
<sequence length="534" mass="58517">MGTTPLTGHVPLVYMTGENVKSSYEQLEPTRVKIAVEVPFEDFKPQIDKAAKEIGNQVQIPGFRRGHVPARVLEAQFGRGAIVEQAINDSMDDYYRVALEENKLTPLGRPEVTDIEGPYEKGEDKPLTFNVTVDVRPEIVIPNPADMTFTVENAVDTEKAAEERLVALQERFATLKDVEREAGEKDTVTIDLVATIDGEEVDSASGISYRIGDGNMLDGLDDAITDKKAGETVTFTTKLAGGEHEGKDADVTVTVNKVQESELPEADDDFAQEASEFDTIEELREDLAKKAKEAAIQAQATQARSLMLEKFREVIDVPLSDRIINAQVDAHLESEGKEGDLEHAKDIRDDLANGLREQIILDVLTEKFGINVEQDELFNFMIQQSQMYGMDPQQFISLVAQRNEIPAFANQLRQGKALIAALRYTNVVDKDGNKVDIIAAVGEKPENELVPEFGVATAKPVAKPAKKAAAKNDTGEKEADKASNTGDFDPSTKKVDEVLAYAESADKAEVSRVLEAEKAGKGRKTLISKLEALA</sequence>
<evidence type="ECO:0000259" key="16">
    <source>
        <dbReference type="PROSITE" id="PS50059"/>
    </source>
</evidence>
<feature type="domain" description="PPIase FKBP-type" evidence="16">
    <location>
        <begin position="185"/>
        <end position="236"/>
    </location>
</feature>